<protein>
    <submittedName>
        <fullName evidence="1">Uncharacterized protein</fullName>
    </submittedName>
</protein>
<dbReference type="Proteomes" id="UP001211204">
    <property type="component" value="Chromosome"/>
</dbReference>
<sequence>MINLHSRRISDPPTSNFDTIYEALAAEFEEITHFFNATPADDRPHWQARFYLKMGSDIGTFIDLLDKRSGKKPWVVIHSSKWREVVSPVADVYIQNLLANLDASYVIKKGAYFEQ</sequence>
<name>A0ABM8CN78_9BURK</name>
<dbReference type="RefSeq" id="WP_281744474.1">
    <property type="nucleotide sequence ID" value="NZ_AP026974.1"/>
</dbReference>
<gene>
    <name evidence="1" type="ORF">PKF032_11120</name>
</gene>
<accession>A0ABM8CN78</accession>
<reference evidence="1 2" key="1">
    <citation type="submission" date="2022-11" db="EMBL/GenBank/DDBJ databases">
        <title>Complete Genome Sequences of three Polynucleobacter sp. Subcluster PnecC Strains KF022, KF023, and KF032 Isolated from a Shallow Eutrophic Lake in Japan.</title>
        <authorList>
            <person name="Ogata Y."/>
            <person name="Watanabe K."/>
            <person name="Takemine S."/>
            <person name="Shindo C."/>
            <person name="Kurokawa R."/>
            <person name="Suda W."/>
        </authorList>
    </citation>
    <scope>NUCLEOTIDE SEQUENCE [LARGE SCALE GENOMIC DNA]</scope>
    <source>
        <strain evidence="1 2">KF032</strain>
    </source>
</reference>
<proteinExistence type="predicted"/>
<organism evidence="1 2">
    <name type="scientific">Polynucleobacter yangtzensis</name>
    <dbReference type="NCBI Taxonomy" id="1743159"/>
    <lineage>
        <taxon>Bacteria</taxon>
        <taxon>Pseudomonadati</taxon>
        <taxon>Pseudomonadota</taxon>
        <taxon>Betaproteobacteria</taxon>
        <taxon>Burkholderiales</taxon>
        <taxon>Burkholderiaceae</taxon>
        <taxon>Polynucleobacter</taxon>
    </lineage>
</organism>
<evidence type="ECO:0000313" key="1">
    <source>
        <dbReference type="EMBL" id="BDT79224.1"/>
    </source>
</evidence>
<dbReference type="EMBL" id="AP026974">
    <property type="protein sequence ID" value="BDT79224.1"/>
    <property type="molecule type" value="Genomic_DNA"/>
</dbReference>
<keyword evidence="2" id="KW-1185">Reference proteome</keyword>
<evidence type="ECO:0000313" key="2">
    <source>
        <dbReference type="Proteomes" id="UP001211204"/>
    </source>
</evidence>